<accession>A6ZWY9</accession>
<dbReference type="EMBL" id="AAFW02000135">
    <property type="protein sequence ID" value="EDN61231.1"/>
    <property type="molecule type" value="Genomic_DNA"/>
</dbReference>
<evidence type="ECO:0000313" key="2">
    <source>
        <dbReference type="Proteomes" id="UP000007060"/>
    </source>
</evidence>
<evidence type="ECO:0000313" key="1">
    <source>
        <dbReference type="EMBL" id="EDN61231.1"/>
    </source>
</evidence>
<organism evidence="1 2">
    <name type="scientific">Saccharomyces cerevisiae (strain YJM789)</name>
    <name type="common">Baker's yeast</name>
    <dbReference type="NCBI Taxonomy" id="307796"/>
    <lineage>
        <taxon>Eukaryota</taxon>
        <taxon>Fungi</taxon>
        <taxon>Dikarya</taxon>
        <taxon>Ascomycota</taxon>
        <taxon>Saccharomycotina</taxon>
        <taxon>Saccharomycetes</taxon>
        <taxon>Saccharomycetales</taxon>
        <taxon>Saccharomycetaceae</taxon>
        <taxon>Saccharomyces</taxon>
    </lineage>
</organism>
<sequence>MKSLHDSFSVTDIKRSRLQISMQTLCPFLEDTLQCKSLLSLVVERCTCNAKVVSSILTGGKIFSLKLTLI</sequence>
<dbReference type="HOGENOM" id="CLU_2759241_0_0_1"/>
<dbReference type="AlphaFoldDB" id="A6ZWY9"/>
<gene>
    <name evidence="1" type="ORF">SCY_5816</name>
</gene>
<comment type="caution">
    <text evidence="1">The sequence shown here is derived from an EMBL/GenBank/DDBJ whole genome shotgun (WGS) entry which is preliminary data.</text>
</comment>
<name>A6ZWY9_YEAS7</name>
<dbReference type="Proteomes" id="UP000007060">
    <property type="component" value="Unassembled WGS sequence"/>
</dbReference>
<reference evidence="1 2" key="1">
    <citation type="journal article" date="2007" name="Proc. Natl. Acad. Sci. U.S.A.">
        <title>Genome sequencing and comparative analysis of Saccharomyces cerevisiae strain YJM789.</title>
        <authorList>
            <person name="Wei W."/>
            <person name="McCusker J.H."/>
            <person name="Hyman R.W."/>
            <person name="Jones T."/>
            <person name="Ning Y."/>
            <person name="Cao Z."/>
            <person name="Gu Z."/>
            <person name="Bruno D."/>
            <person name="Miranda M."/>
            <person name="Nguyen M."/>
            <person name="Wilhelmy J."/>
            <person name="Komp C."/>
            <person name="Tamse R."/>
            <person name="Wang X."/>
            <person name="Jia P."/>
            <person name="Luedi P."/>
            <person name="Oefner P.J."/>
            <person name="David L."/>
            <person name="Dietrich F.S."/>
            <person name="Li Y."/>
            <person name="Davis R.W."/>
            <person name="Steinmetz L.M."/>
        </authorList>
    </citation>
    <scope>NUCLEOTIDE SEQUENCE [LARGE SCALE GENOMIC DNA]</scope>
    <source>
        <strain evidence="1 2">YJM789</strain>
    </source>
</reference>
<proteinExistence type="predicted"/>
<protein>
    <submittedName>
        <fullName evidence="1">Conserved protein</fullName>
    </submittedName>
</protein>